<evidence type="ECO:0008006" key="3">
    <source>
        <dbReference type="Google" id="ProtNLM"/>
    </source>
</evidence>
<evidence type="ECO:0000313" key="1">
    <source>
        <dbReference type="EMBL" id="CAB3882672.1"/>
    </source>
</evidence>
<name>A0A6S7D823_9BURK</name>
<sequence>MTEPRLIFLDQNEWEIWLTENGGTSAGIWMRLAKKGAAQSTVTYAQAVESALCHGWIDGQKQAESEAYWLQRFTRRSAKSIWSRLNTERAEALIAAGRMLPAGMREIERAKQDGRWAAAYASPGNSVVPDDLQAALDTNPEARAFFATLNGSNRYAILFRIHNAKKPATRARKIEEFIGMLTRGETIHPQARKSGGR</sequence>
<organism evidence="1 2">
    <name type="scientific">Achromobacter anxifer</name>
    <dbReference type="NCBI Taxonomy" id="1287737"/>
    <lineage>
        <taxon>Bacteria</taxon>
        <taxon>Pseudomonadati</taxon>
        <taxon>Pseudomonadota</taxon>
        <taxon>Betaproteobacteria</taxon>
        <taxon>Burkholderiales</taxon>
        <taxon>Alcaligenaceae</taxon>
        <taxon>Achromobacter</taxon>
    </lineage>
</organism>
<gene>
    <name evidence="1" type="ORF">LMG26858_03312</name>
</gene>
<dbReference type="AlphaFoldDB" id="A0A6S7D823"/>
<reference evidence="1 2" key="1">
    <citation type="submission" date="2020-04" db="EMBL/GenBank/DDBJ databases">
        <authorList>
            <person name="De Canck E."/>
        </authorList>
    </citation>
    <scope>NUCLEOTIDE SEQUENCE [LARGE SCALE GENOMIC DNA]</scope>
    <source>
        <strain evidence="1 2">LMG 26858</strain>
    </source>
</reference>
<dbReference type="EMBL" id="CADILG010000024">
    <property type="protein sequence ID" value="CAB3882672.1"/>
    <property type="molecule type" value="Genomic_DNA"/>
</dbReference>
<keyword evidence="2" id="KW-1185">Reference proteome</keyword>
<dbReference type="Proteomes" id="UP000494117">
    <property type="component" value="Unassembled WGS sequence"/>
</dbReference>
<protein>
    <recommendedName>
        <fullName evidence="3">Bacteriocin-protection protein</fullName>
    </recommendedName>
</protein>
<proteinExistence type="predicted"/>
<evidence type="ECO:0000313" key="2">
    <source>
        <dbReference type="Proteomes" id="UP000494117"/>
    </source>
</evidence>
<dbReference type="RefSeq" id="WP_175208125.1">
    <property type="nucleotide sequence ID" value="NZ_CADILG010000024.1"/>
</dbReference>
<accession>A0A6S7D823</accession>
<dbReference type="Pfam" id="PF13376">
    <property type="entry name" value="OmdA"/>
    <property type="match status" value="1"/>
</dbReference>